<reference evidence="1" key="1">
    <citation type="submission" date="2018-05" db="EMBL/GenBank/DDBJ databases">
        <authorList>
            <person name="Lanie J.A."/>
            <person name="Ng W.-L."/>
            <person name="Kazmierczak K.M."/>
            <person name="Andrzejewski T.M."/>
            <person name="Davidsen T.M."/>
            <person name="Wayne K.J."/>
            <person name="Tettelin H."/>
            <person name="Glass J.I."/>
            <person name="Rusch D."/>
            <person name="Podicherti R."/>
            <person name="Tsui H.-C.T."/>
            <person name="Winkler M.E."/>
        </authorList>
    </citation>
    <scope>NUCLEOTIDE SEQUENCE</scope>
</reference>
<gene>
    <name evidence="1" type="ORF">METZ01_LOCUS135001</name>
</gene>
<organism evidence="1">
    <name type="scientific">marine metagenome</name>
    <dbReference type="NCBI Taxonomy" id="408172"/>
    <lineage>
        <taxon>unclassified sequences</taxon>
        <taxon>metagenomes</taxon>
        <taxon>ecological metagenomes</taxon>
    </lineage>
</organism>
<dbReference type="AlphaFoldDB" id="A0A381Z094"/>
<feature type="non-terminal residue" evidence="1">
    <location>
        <position position="1"/>
    </location>
</feature>
<sequence>VISLETRIHSQDGFSASAMNIPIPMIFIAFSTQPCRNDEYRDGLRISPPGRHEATFMRKRFF</sequence>
<proteinExistence type="predicted"/>
<protein>
    <submittedName>
        <fullName evidence="1">Uncharacterized protein</fullName>
    </submittedName>
</protein>
<name>A0A381Z094_9ZZZZ</name>
<dbReference type="EMBL" id="UINC01019405">
    <property type="protein sequence ID" value="SVA82147.1"/>
    <property type="molecule type" value="Genomic_DNA"/>
</dbReference>
<evidence type="ECO:0000313" key="1">
    <source>
        <dbReference type="EMBL" id="SVA82147.1"/>
    </source>
</evidence>
<accession>A0A381Z094</accession>